<proteinExistence type="predicted"/>
<feature type="transmembrane region" description="Helical" evidence="1">
    <location>
        <begin position="76"/>
        <end position="96"/>
    </location>
</feature>
<sequence length="129" mass="14397">MESSTYKHNENDSRQRASHTVLIEENEDDKLRSYLFESFVPGRPSQMTSFPDLYGPSMVVLTMVALLLFNMKSSGFVVPNGTLMGTALFTCFGSWLSLSSVLYLVCSLFGADISLLQLISSFTVLHRPE</sequence>
<keyword evidence="1" id="KW-0812">Transmembrane</keyword>
<name>A0A1I7XI45_HETBA</name>
<feature type="transmembrane region" description="Helical" evidence="1">
    <location>
        <begin position="102"/>
        <end position="125"/>
    </location>
</feature>
<keyword evidence="1" id="KW-0472">Membrane</keyword>
<organism evidence="2 3">
    <name type="scientific">Heterorhabditis bacteriophora</name>
    <name type="common">Entomopathogenic nematode worm</name>
    <dbReference type="NCBI Taxonomy" id="37862"/>
    <lineage>
        <taxon>Eukaryota</taxon>
        <taxon>Metazoa</taxon>
        <taxon>Ecdysozoa</taxon>
        <taxon>Nematoda</taxon>
        <taxon>Chromadorea</taxon>
        <taxon>Rhabditida</taxon>
        <taxon>Rhabditina</taxon>
        <taxon>Rhabditomorpha</taxon>
        <taxon>Strongyloidea</taxon>
        <taxon>Heterorhabditidae</taxon>
        <taxon>Heterorhabditis</taxon>
    </lineage>
</organism>
<evidence type="ECO:0000313" key="3">
    <source>
        <dbReference type="WBParaSite" id="Hba_17161"/>
    </source>
</evidence>
<accession>A0A1I7XI45</accession>
<reference evidence="3" key="1">
    <citation type="submission" date="2016-11" db="UniProtKB">
        <authorList>
            <consortium name="WormBaseParasite"/>
        </authorList>
    </citation>
    <scope>IDENTIFICATION</scope>
</reference>
<dbReference type="AlphaFoldDB" id="A0A1I7XI45"/>
<evidence type="ECO:0000313" key="2">
    <source>
        <dbReference type="Proteomes" id="UP000095283"/>
    </source>
</evidence>
<dbReference type="Proteomes" id="UP000095283">
    <property type="component" value="Unplaced"/>
</dbReference>
<protein>
    <submittedName>
        <fullName evidence="3">Protein YIPF3</fullName>
    </submittedName>
</protein>
<feature type="transmembrane region" description="Helical" evidence="1">
    <location>
        <begin position="53"/>
        <end position="69"/>
    </location>
</feature>
<keyword evidence="1" id="KW-1133">Transmembrane helix</keyword>
<keyword evidence="2" id="KW-1185">Reference proteome</keyword>
<evidence type="ECO:0000256" key="1">
    <source>
        <dbReference type="SAM" id="Phobius"/>
    </source>
</evidence>
<dbReference type="WBParaSite" id="Hba_17161">
    <property type="protein sequence ID" value="Hba_17161"/>
    <property type="gene ID" value="Hba_17161"/>
</dbReference>